<dbReference type="PIRSF" id="PIRSF016493">
    <property type="entry name" value="Glycyl_aminpptds"/>
    <property type="match status" value="1"/>
</dbReference>
<dbReference type="Pfam" id="PF17899">
    <property type="entry name" value="Peptidase_M61_N"/>
    <property type="match status" value="1"/>
</dbReference>
<dbReference type="InterPro" id="IPR024191">
    <property type="entry name" value="Peptidase_M61"/>
</dbReference>
<dbReference type="EMBL" id="VTWS01000001">
    <property type="protein sequence ID" value="KAA9356587.1"/>
    <property type="molecule type" value="Genomic_DNA"/>
</dbReference>
<dbReference type="AlphaFoldDB" id="A0A5N1JMC5"/>
<dbReference type="RefSeq" id="WP_150874741.1">
    <property type="nucleotide sequence ID" value="NZ_VTWS01000001.1"/>
</dbReference>
<dbReference type="SUPFAM" id="SSF50156">
    <property type="entry name" value="PDZ domain-like"/>
    <property type="match status" value="1"/>
</dbReference>
<sequence>MKKNHWLFFLLCLPAFVHAAFPAPEATLAPPFATTPSILYTLSMHEPQTHYFEVEMRVSGAFSDSKTGSKEYIDVKMPVWTPGSYLIREYAKNVEGFRASAGDKPVRSEKIRKNTWRVYSTASPLTIRYKVYAYELSVRTSFIDESHGYLNGASIFLYIDHLRNQPHQLRIQPYKDWKKINTGLAAVAGQLNTYEAADYDVLVDSPIEIGNQYTFSFTAAGVPHTVAVYGEKLYDETRLADDMKRVCEEAFKVIGEHPCKDYTFIIHQTPTGGGGLEHANSTTLQITRNAFLNGQLYQNLLSLVAHEYFHLWNVKRIRPKALGPFDYENENYTHLLWVSEGITTFYQSMILKRSGFLTSEAYLRSVGSEISGIENLPGNEVQSVTEASLDAWIKLYRPNENSMNSTISYYSKGSALGGLLNLAILSNTNGQKNLDDVMRLLYTTYYKKLKRGFTDDEFQQAVEQVAGRNLDDFFQKYVFGTDKIDYNAFLNPVGLNLVDASASKQDAYLGAMTKYADGKLTVSAVRRNSPAWISGLNVNDEILSIDNRRVNNDLDKILDTHQPDQTIQVLVNRGGELKTVSAKLTGNPLAAFRIEPVANPTDGQRALYKKWLSVTSSQSSIRGAGGYP</sequence>
<feature type="chain" id="PRO_5024817150" evidence="1">
    <location>
        <begin position="20"/>
        <end position="628"/>
    </location>
</feature>
<dbReference type="InterPro" id="IPR007963">
    <property type="entry name" value="Peptidase_M61_catalytic"/>
</dbReference>
<evidence type="ECO:0000259" key="2">
    <source>
        <dbReference type="SMART" id="SM00228"/>
    </source>
</evidence>
<feature type="signal peptide" evidence="1">
    <location>
        <begin position="1"/>
        <end position="19"/>
    </location>
</feature>
<dbReference type="InterPro" id="IPR036034">
    <property type="entry name" value="PDZ_sf"/>
</dbReference>
<dbReference type="InterPro" id="IPR001478">
    <property type="entry name" value="PDZ"/>
</dbReference>
<dbReference type="Pfam" id="PF13180">
    <property type="entry name" value="PDZ_2"/>
    <property type="match status" value="1"/>
</dbReference>
<keyword evidence="4" id="KW-1185">Reference proteome</keyword>
<dbReference type="Proteomes" id="UP000326344">
    <property type="component" value="Unassembled WGS sequence"/>
</dbReference>
<dbReference type="Pfam" id="PF05299">
    <property type="entry name" value="Peptidase_M61"/>
    <property type="match status" value="1"/>
</dbReference>
<gene>
    <name evidence="3" type="ORF">F0P93_02220</name>
</gene>
<dbReference type="InterPro" id="IPR040756">
    <property type="entry name" value="Peptidase_M61_N"/>
</dbReference>
<dbReference type="Gene3D" id="1.10.390.10">
    <property type="entry name" value="Neutral Protease Domain 2"/>
    <property type="match status" value="1"/>
</dbReference>
<proteinExistence type="predicted"/>
<dbReference type="Gene3D" id="2.30.42.10">
    <property type="match status" value="1"/>
</dbReference>
<evidence type="ECO:0000256" key="1">
    <source>
        <dbReference type="SAM" id="SignalP"/>
    </source>
</evidence>
<reference evidence="3 4" key="1">
    <citation type="submission" date="2019-09" db="EMBL/GenBank/DDBJ databases">
        <title>Genome Sequence of Larkinella sp MA1.</title>
        <authorList>
            <person name="Srinivasan S."/>
        </authorList>
    </citation>
    <scope>NUCLEOTIDE SEQUENCE [LARGE SCALE GENOMIC DNA]</scope>
    <source>
        <strain evidence="3 4">MA1</strain>
    </source>
</reference>
<dbReference type="SUPFAM" id="SSF55486">
    <property type="entry name" value="Metalloproteases ('zincins'), catalytic domain"/>
    <property type="match status" value="1"/>
</dbReference>
<comment type="caution">
    <text evidence="3">The sequence shown here is derived from an EMBL/GenBank/DDBJ whole genome shotgun (WGS) entry which is preliminary data.</text>
</comment>
<accession>A0A5N1JMC5</accession>
<dbReference type="SMART" id="SM00228">
    <property type="entry name" value="PDZ"/>
    <property type="match status" value="1"/>
</dbReference>
<evidence type="ECO:0000313" key="4">
    <source>
        <dbReference type="Proteomes" id="UP000326344"/>
    </source>
</evidence>
<protein>
    <submittedName>
        <fullName evidence="3">M61 family metallopeptidase</fullName>
    </submittedName>
</protein>
<dbReference type="Gene3D" id="2.60.40.3650">
    <property type="match status" value="1"/>
</dbReference>
<keyword evidence="1" id="KW-0732">Signal</keyword>
<feature type="domain" description="PDZ" evidence="2">
    <location>
        <begin position="491"/>
        <end position="575"/>
    </location>
</feature>
<name>A0A5N1JMC5_9BACT</name>
<dbReference type="InterPro" id="IPR027268">
    <property type="entry name" value="Peptidase_M4/M1_CTD_sf"/>
</dbReference>
<organism evidence="3 4">
    <name type="scientific">Larkinella humicola</name>
    <dbReference type="NCBI Taxonomy" id="2607654"/>
    <lineage>
        <taxon>Bacteria</taxon>
        <taxon>Pseudomonadati</taxon>
        <taxon>Bacteroidota</taxon>
        <taxon>Cytophagia</taxon>
        <taxon>Cytophagales</taxon>
        <taxon>Spirosomataceae</taxon>
        <taxon>Larkinella</taxon>
    </lineage>
</organism>
<evidence type="ECO:0000313" key="3">
    <source>
        <dbReference type="EMBL" id="KAA9356587.1"/>
    </source>
</evidence>